<comment type="caution">
    <text evidence="1">The sequence shown here is derived from an EMBL/GenBank/DDBJ whole genome shotgun (WGS) entry which is preliminary data.</text>
</comment>
<dbReference type="EMBL" id="JACXVP010000011">
    <property type="protein sequence ID" value="KAG5576225.1"/>
    <property type="molecule type" value="Genomic_DNA"/>
</dbReference>
<dbReference type="InterPro" id="IPR012340">
    <property type="entry name" value="NA-bd_OB-fold"/>
</dbReference>
<evidence type="ECO:0000313" key="1">
    <source>
        <dbReference type="EMBL" id="KAG5576225.1"/>
    </source>
</evidence>
<dbReference type="AlphaFoldDB" id="A0A9J5WK14"/>
<accession>A0A9J5WK14</accession>
<dbReference type="SUPFAM" id="SSF50249">
    <property type="entry name" value="Nucleic acid-binding proteins"/>
    <property type="match status" value="2"/>
</dbReference>
<dbReference type="Proteomes" id="UP000824120">
    <property type="component" value="Chromosome 11"/>
</dbReference>
<organism evidence="1 2">
    <name type="scientific">Solanum commersonii</name>
    <name type="common">Commerson's wild potato</name>
    <name type="synonym">Commerson's nightshade</name>
    <dbReference type="NCBI Taxonomy" id="4109"/>
    <lineage>
        <taxon>Eukaryota</taxon>
        <taxon>Viridiplantae</taxon>
        <taxon>Streptophyta</taxon>
        <taxon>Embryophyta</taxon>
        <taxon>Tracheophyta</taxon>
        <taxon>Spermatophyta</taxon>
        <taxon>Magnoliopsida</taxon>
        <taxon>eudicotyledons</taxon>
        <taxon>Gunneridae</taxon>
        <taxon>Pentapetalae</taxon>
        <taxon>asterids</taxon>
        <taxon>lamiids</taxon>
        <taxon>Solanales</taxon>
        <taxon>Solanaceae</taxon>
        <taxon>Solanoideae</taxon>
        <taxon>Solaneae</taxon>
        <taxon>Solanum</taxon>
    </lineage>
</organism>
<sequence length="512" mass="58175">ALSEEDCEFELSWYLAGEEEDEDGESALRSSISNDGGTKLQETLFNKHIDTCKDFLKTNKTYYIAKGLLDRVSPNYTSVHKEIELTITYNTIIKESDHFVSTHNFSNGFVSLEHAEKLPNGAIFGNFSHDLLVISVKYIIHITNLYVHYSDLLCVLLTVNPIVKGDRKRREIVATNELIECTTVTLWGDFPVNDGAFLKKLKDDQPILVLCDVRVSIYKGTFGISTVPVSSVLINPIFQKALDLRAWHEVIKAEKKAITTTPSKVMRKATKVMLPNIIDGKLADTQKEESMYYRTLVSIKDKEFKFLVYIDMNNSNPLRSLIAQEIHPVEDEAVILMADESKSQTLPTNKANKFNALERHVLEHEAPIIVEEAQHMRPQRKRCKKSNALHVLEDEAPHIMAEVQSMRLQTKRGKKTITLEMHDVGEGAPDIMEDAQFVRPQRKRCNKSNVLHVLEDEAPHIVAEVQSVRLRRKRGKKSIVLEIHDVGEEATNIVEEVQSVIPPTSRNKKIND</sequence>
<keyword evidence="2" id="KW-1185">Reference proteome</keyword>
<dbReference type="OrthoDB" id="3248508at2759"/>
<proteinExistence type="predicted"/>
<reference evidence="1 2" key="1">
    <citation type="submission" date="2020-09" db="EMBL/GenBank/DDBJ databases">
        <title>De no assembly of potato wild relative species, Solanum commersonii.</title>
        <authorList>
            <person name="Cho K."/>
        </authorList>
    </citation>
    <scope>NUCLEOTIDE SEQUENCE [LARGE SCALE GENOMIC DNA]</scope>
    <source>
        <strain evidence="1">LZ3.2</strain>
        <tissue evidence="1">Leaf</tissue>
    </source>
</reference>
<evidence type="ECO:0000313" key="2">
    <source>
        <dbReference type="Proteomes" id="UP000824120"/>
    </source>
</evidence>
<name>A0A9J5WK14_SOLCO</name>
<feature type="non-terminal residue" evidence="1">
    <location>
        <position position="1"/>
    </location>
</feature>
<dbReference type="Gene3D" id="2.40.50.140">
    <property type="entry name" value="Nucleic acid-binding proteins"/>
    <property type="match status" value="2"/>
</dbReference>
<protein>
    <submittedName>
        <fullName evidence="1">Uncharacterized protein</fullName>
    </submittedName>
</protein>
<gene>
    <name evidence="1" type="ORF">H5410_056359</name>
</gene>